<keyword evidence="1 2" id="KW-0732">Signal</keyword>
<feature type="chain" id="PRO_5047548479" evidence="2">
    <location>
        <begin position="24"/>
        <end position="304"/>
    </location>
</feature>
<feature type="signal peptide" evidence="2">
    <location>
        <begin position="1"/>
        <end position="23"/>
    </location>
</feature>
<dbReference type="Pfam" id="PF12849">
    <property type="entry name" value="PBP_like_2"/>
    <property type="match status" value="1"/>
</dbReference>
<dbReference type="SUPFAM" id="SSF53850">
    <property type="entry name" value="Periplasmic binding protein-like II"/>
    <property type="match status" value="1"/>
</dbReference>
<dbReference type="PROSITE" id="PS51257">
    <property type="entry name" value="PROKAR_LIPOPROTEIN"/>
    <property type="match status" value="1"/>
</dbReference>
<evidence type="ECO:0000313" key="4">
    <source>
        <dbReference type="EMBL" id="UYQ93437.1"/>
    </source>
</evidence>
<organism evidence="4 5">
    <name type="scientific">Chitinophaga horti</name>
    <dbReference type="NCBI Taxonomy" id="2920382"/>
    <lineage>
        <taxon>Bacteria</taxon>
        <taxon>Pseudomonadati</taxon>
        <taxon>Bacteroidota</taxon>
        <taxon>Chitinophagia</taxon>
        <taxon>Chitinophagales</taxon>
        <taxon>Chitinophagaceae</taxon>
        <taxon>Chitinophaga</taxon>
    </lineage>
</organism>
<sequence length="304" mass="34618">MKLRFNYRTGILLLLATASFLIACSDNKSVKKQDTPTSGEIRISVDETFKPLMEAELKVFQSIYPKTHITAEYKPEADCFKDLFSDSSRMIIVTRELNNEEKEYFKKVNIKPRSMLLAWDALALVTNNENPDSIFTMQQVREIMAGTSQRKWQLVFDNEKSSTVRFIVDSINKGKPLPPQTMSAKGNAEVIDYVSKNKDAIGVIGVNWISDTDDYEAIEFTNKVNVVKVRADYGSEFVQPYQLYIASRSYPLVRGMFFILKEPHQGLGSGFATFLGSQEGQLLIRRFKLFPARSNVVFRDATIK</sequence>
<proteinExistence type="predicted"/>
<evidence type="ECO:0000313" key="5">
    <source>
        <dbReference type="Proteomes" id="UP001162741"/>
    </source>
</evidence>
<dbReference type="InterPro" id="IPR050811">
    <property type="entry name" value="Phosphate_ABC_transporter"/>
</dbReference>
<gene>
    <name evidence="4" type="ORF">MKQ68_25560</name>
</gene>
<dbReference type="RefSeq" id="WP_264281513.1">
    <property type="nucleotide sequence ID" value="NZ_CP107006.1"/>
</dbReference>
<name>A0ABY6J5C7_9BACT</name>
<evidence type="ECO:0000256" key="1">
    <source>
        <dbReference type="ARBA" id="ARBA00022729"/>
    </source>
</evidence>
<accession>A0ABY6J5C7</accession>
<keyword evidence="5" id="KW-1185">Reference proteome</keyword>
<protein>
    <submittedName>
        <fullName evidence="4">Substrate-binding domain-containing protein</fullName>
    </submittedName>
</protein>
<dbReference type="PANTHER" id="PTHR30570:SF1">
    <property type="entry name" value="PHOSPHATE-BINDING PROTEIN PSTS"/>
    <property type="match status" value="1"/>
</dbReference>
<evidence type="ECO:0000259" key="3">
    <source>
        <dbReference type="Pfam" id="PF12849"/>
    </source>
</evidence>
<evidence type="ECO:0000256" key="2">
    <source>
        <dbReference type="SAM" id="SignalP"/>
    </source>
</evidence>
<dbReference type="Gene3D" id="3.40.190.10">
    <property type="entry name" value="Periplasmic binding protein-like II"/>
    <property type="match status" value="2"/>
</dbReference>
<feature type="domain" description="PBP" evidence="3">
    <location>
        <begin position="32"/>
        <end position="278"/>
    </location>
</feature>
<dbReference type="PANTHER" id="PTHR30570">
    <property type="entry name" value="PERIPLASMIC PHOSPHATE BINDING COMPONENT OF PHOSPHATE ABC TRANSPORTER"/>
    <property type="match status" value="1"/>
</dbReference>
<dbReference type="Proteomes" id="UP001162741">
    <property type="component" value="Chromosome"/>
</dbReference>
<dbReference type="InterPro" id="IPR024370">
    <property type="entry name" value="PBP_domain"/>
</dbReference>
<dbReference type="EMBL" id="CP107006">
    <property type="protein sequence ID" value="UYQ93437.1"/>
    <property type="molecule type" value="Genomic_DNA"/>
</dbReference>
<reference evidence="4" key="1">
    <citation type="submission" date="2022-10" db="EMBL/GenBank/DDBJ databases">
        <title>Chitinophaga sp. nov., isolated from soil.</title>
        <authorList>
            <person name="Jeon C.O."/>
        </authorList>
    </citation>
    <scope>NUCLEOTIDE SEQUENCE</scope>
    <source>
        <strain evidence="4">R8</strain>
    </source>
</reference>